<dbReference type="Proteomes" id="UP001165092">
    <property type="component" value="Unassembled WGS sequence"/>
</dbReference>
<dbReference type="Gene3D" id="3.30.70.1210">
    <property type="entry name" value="Crispr-associated protein, domain 2"/>
    <property type="match status" value="1"/>
</dbReference>
<dbReference type="CDD" id="cd09727">
    <property type="entry name" value="Cas6_I-E"/>
    <property type="match status" value="1"/>
</dbReference>
<dbReference type="NCBIfam" id="TIGR01907">
    <property type="entry name" value="casE_Cse3"/>
    <property type="match status" value="1"/>
</dbReference>
<gene>
    <name evidence="1" type="primary">cse3</name>
    <name evidence="1" type="ORF">Nans01_30000</name>
</gene>
<dbReference type="RefSeq" id="WP_285760113.1">
    <property type="nucleotide sequence ID" value="NZ_BSQG01000004.1"/>
</dbReference>
<dbReference type="SUPFAM" id="SSF117987">
    <property type="entry name" value="CRISPR-associated protein"/>
    <property type="match status" value="2"/>
</dbReference>
<dbReference type="SMART" id="SM01101">
    <property type="entry name" value="CRISPR_assoc"/>
    <property type="match status" value="1"/>
</dbReference>
<dbReference type="Gene3D" id="3.30.70.1200">
    <property type="entry name" value="Crispr-associated protein, domain 1"/>
    <property type="match status" value="1"/>
</dbReference>
<evidence type="ECO:0000313" key="1">
    <source>
        <dbReference type="EMBL" id="GLU48649.1"/>
    </source>
</evidence>
<proteinExistence type="predicted"/>
<dbReference type="InterPro" id="IPR010179">
    <property type="entry name" value="CRISPR-assoc_prot_Cse3"/>
</dbReference>
<reference evidence="1" key="1">
    <citation type="submission" date="2023-02" db="EMBL/GenBank/DDBJ databases">
        <title>Nocardiopsis ansamitocini NBRC 112285.</title>
        <authorList>
            <person name="Ichikawa N."/>
            <person name="Sato H."/>
            <person name="Tonouchi N."/>
        </authorList>
    </citation>
    <scope>NUCLEOTIDE SEQUENCE</scope>
    <source>
        <strain evidence="1">NBRC 112285</strain>
    </source>
</reference>
<dbReference type="AlphaFoldDB" id="A0A9W6UJB5"/>
<name>A0A9W6UJB5_9ACTN</name>
<protein>
    <submittedName>
        <fullName evidence="1">CRISPR-associated endoribonuclease Cse3</fullName>
    </submittedName>
</protein>
<organism evidence="1 2">
    <name type="scientific">Nocardiopsis ansamitocini</name>
    <dbReference type="NCBI Taxonomy" id="1670832"/>
    <lineage>
        <taxon>Bacteria</taxon>
        <taxon>Bacillati</taxon>
        <taxon>Actinomycetota</taxon>
        <taxon>Actinomycetes</taxon>
        <taxon>Streptosporangiales</taxon>
        <taxon>Nocardiopsidaceae</taxon>
        <taxon>Nocardiopsis</taxon>
    </lineage>
</organism>
<evidence type="ECO:0000313" key="2">
    <source>
        <dbReference type="Proteomes" id="UP001165092"/>
    </source>
</evidence>
<dbReference type="Pfam" id="PF08798">
    <property type="entry name" value="CRISPR_assoc"/>
    <property type="match status" value="1"/>
</dbReference>
<keyword evidence="2" id="KW-1185">Reference proteome</keyword>
<accession>A0A9W6UJB5</accession>
<dbReference type="EMBL" id="BSQG01000004">
    <property type="protein sequence ID" value="GLU48649.1"/>
    <property type="molecule type" value="Genomic_DNA"/>
</dbReference>
<sequence>MSDPQELWLTQIVFPTASVGRFLRDARKTHQMIMGMFPDDLGVHPRRACGALYRIEPTERQVVILVQSTIEPKTKKFAHSRTLSLAPLLDRLTEGATVRYRIAANPIKSAKTPGDRSRGQRKALHGHHAEEWWERKAHEAGLHLTLTRSRRYDFAAAPPTEEPPETDDKKPDRLLHHGVRFEGLAEITDPKALTTAIVDGIGRGKAHGLGLLSIIPQET</sequence>
<comment type="caution">
    <text evidence="1">The sequence shown here is derived from an EMBL/GenBank/DDBJ whole genome shotgun (WGS) entry which is preliminary data.</text>
</comment>